<dbReference type="EMBL" id="GL945443">
    <property type="protein sequence ID" value="EGO19513.1"/>
    <property type="molecule type" value="Genomic_DNA"/>
</dbReference>
<feature type="compositionally biased region" description="Basic and acidic residues" evidence="1">
    <location>
        <begin position="73"/>
        <end position="83"/>
    </location>
</feature>
<dbReference type="HOGENOM" id="CLU_080479_0_0_1"/>
<dbReference type="RefSeq" id="XP_007323646.1">
    <property type="nucleotide sequence ID" value="XM_007323584.1"/>
</dbReference>
<name>F8PB73_SERL9</name>
<dbReference type="AlphaFoldDB" id="F8PB73"/>
<feature type="compositionally biased region" description="Polar residues" evidence="1">
    <location>
        <begin position="1"/>
        <end position="18"/>
    </location>
</feature>
<evidence type="ECO:0008006" key="3">
    <source>
        <dbReference type="Google" id="ProtNLM"/>
    </source>
</evidence>
<dbReference type="GeneID" id="18821276"/>
<proteinExistence type="predicted"/>
<reference evidence="2" key="1">
    <citation type="submission" date="2011-04" db="EMBL/GenBank/DDBJ databases">
        <title>Evolution of plant cell wall degrading machinery underlies the functional diversity of forest fungi.</title>
        <authorList>
            <consortium name="US DOE Joint Genome Institute (JGI-PGF)"/>
            <person name="Eastwood D.C."/>
            <person name="Floudas D."/>
            <person name="Binder M."/>
            <person name="Majcherczyk A."/>
            <person name="Schneider P."/>
            <person name="Aerts A."/>
            <person name="Asiegbu F.O."/>
            <person name="Baker S.E."/>
            <person name="Barry K."/>
            <person name="Bendiksby M."/>
            <person name="Blumentritt M."/>
            <person name="Coutinho P.M."/>
            <person name="Cullen D."/>
            <person name="Cullen D."/>
            <person name="Gathman A."/>
            <person name="Goodell B."/>
            <person name="Henrissat B."/>
            <person name="Ihrmark K."/>
            <person name="Kauserud H."/>
            <person name="Kohler A."/>
            <person name="LaButti K."/>
            <person name="Lapidus A."/>
            <person name="Lavin J.L."/>
            <person name="Lee Y.-H."/>
            <person name="Lindquist E."/>
            <person name="Lilly W."/>
            <person name="Lucas S."/>
            <person name="Morin E."/>
            <person name="Murat C."/>
            <person name="Oguiza J.A."/>
            <person name="Park J."/>
            <person name="Pisabarro A.G."/>
            <person name="Riley R."/>
            <person name="Rosling A."/>
            <person name="Salamov A."/>
            <person name="Schmidt O."/>
            <person name="Schmutz J."/>
            <person name="Skrede I."/>
            <person name="Stenlid J."/>
            <person name="Wiebenga A."/>
            <person name="Xie X."/>
            <person name="Kues U."/>
            <person name="Hibbett D.S."/>
            <person name="Hoffmeister D."/>
            <person name="Hogberg N."/>
            <person name="Martin F."/>
            <person name="Grigoriev I.V."/>
            <person name="Watkinson S.C."/>
        </authorList>
    </citation>
    <scope>NUCLEOTIDE SEQUENCE</scope>
    <source>
        <strain evidence="2">S7.9</strain>
    </source>
</reference>
<feature type="compositionally biased region" description="Basic and acidic residues" evidence="1">
    <location>
        <begin position="150"/>
        <end position="167"/>
    </location>
</feature>
<gene>
    <name evidence="2" type="ORF">SERLADRAFT_479032</name>
</gene>
<sequence length="216" mass="23496">MSSTPVPNGPSASGSRSRPQARKKQHDDAPYFAPPVSASSKRQAPDRVDGEPRVKRKRVDTSNTAGGSSAGARKGDKGADTDSKSSLIDFTSLSSAALYRYLTHFDIIPMVYPSPLTAEDPPPPSSLQDPSRHGSRGPSPFTIITPANRPKRDPKEQSRRRSSRLLEDDITSRAPILADVDEVHAVLAGLAERHFRDHIVNEIDTLASFMVKTKCE</sequence>
<protein>
    <recommendedName>
        <fullName evidence="3">Histone deacetylase complex subunit SAP30 Sin3 binding domain-containing protein</fullName>
    </recommendedName>
</protein>
<dbReference type="Proteomes" id="UP000008064">
    <property type="component" value="Unassembled WGS sequence"/>
</dbReference>
<organism>
    <name type="scientific">Serpula lacrymans var. lacrymans (strain S7.9)</name>
    <name type="common">Dry rot fungus</name>
    <dbReference type="NCBI Taxonomy" id="578457"/>
    <lineage>
        <taxon>Eukaryota</taxon>
        <taxon>Fungi</taxon>
        <taxon>Dikarya</taxon>
        <taxon>Basidiomycota</taxon>
        <taxon>Agaricomycotina</taxon>
        <taxon>Agaricomycetes</taxon>
        <taxon>Agaricomycetidae</taxon>
        <taxon>Boletales</taxon>
        <taxon>Coniophorineae</taxon>
        <taxon>Serpulaceae</taxon>
        <taxon>Serpula</taxon>
    </lineage>
</organism>
<accession>F8PB73</accession>
<feature type="region of interest" description="Disordered" evidence="1">
    <location>
        <begin position="116"/>
        <end position="167"/>
    </location>
</feature>
<evidence type="ECO:0000313" key="2">
    <source>
        <dbReference type="EMBL" id="EGO19513.1"/>
    </source>
</evidence>
<dbReference type="KEGG" id="sla:SERLADRAFT_479032"/>
<dbReference type="OrthoDB" id="3361956at2759"/>
<evidence type="ECO:0000256" key="1">
    <source>
        <dbReference type="SAM" id="MobiDB-lite"/>
    </source>
</evidence>
<feature type="region of interest" description="Disordered" evidence="1">
    <location>
        <begin position="1"/>
        <end position="85"/>
    </location>
</feature>
<feature type="compositionally biased region" description="Basic and acidic residues" evidence="1">
    <location>
        <begin position="43"/>
        <end position="53"/>
    </location>
</feature>